<evidence type="ECO:0000313" key="5">
    <source>
        <dbReference type="EMBL" id="TXN28936.1"/>
    </source>
</evidence>
<dbReference type="GO" id="GO:0030246">
    <property type="term" value="F:carbohydrate binding"/>
    <property type="evidence" value="ECO:0007669"/>
    <property type="project" value="UniProtKB-ARBA"/>
</dbReference>
<organism evidence="5 6">
    <name type="scientific">Lacisediminihabitans profunda</name>
    <dbReference type="NCBI Taxonomy" id="2594790"/>
    <lineage>
        <taxon>Bacteria</taxon>
        <taxon>Bacillati</taxon>
        <taxon>Actinomycetota</taxon>
        <taxon>Actinomycetes</taxon>
        <taxon>Micrococcales</taxon>
        <taxon>Microbacteriaceae</taxon>
        <taxon>Lacisediminihabitans</taxon>
    </lineage>
</organism>
<keyword evidence="6" id="KW-1185">Reference proteome</keyword>
<evidence type="ECO:0000259" key="4">
    <source>
        <dbReference type="Pfam" id="PF13407"/>
    </source>
</evidence>
<protein>
    <submittedName>
        <fullName evidence="5">Sugar ABC transporter substrate-binding protein</fullName>
    </submittedName>
</protein>
<evidence type="ECO:0000313" key="6">
    <source>
        <dbReference type="Proteomes" id="UP000321379"/>
    </source>
</evidence>
<dbReference type="PANTHER" id="PTHR46847">
    <property type="entry name" value="D-ALLOSE-BINDING PERIPLASMIC PROTEIN-RELATED"/>
    <property type="match status" value="1"/>
</dbReference>
<dbReference type="PANTHER" id="PTHR46847:SF1">
    <property type="entry name" value="D-ALLOSE-BINDING PERIPLASMIC PROTEIN-RELATED"/>
    <property type="match status" value="1"/>
</dbReference>
<evidence type="ECO:0000256" key="1">
    <source>
        <dbReference type="ARBA" id="ARBA00004196"/>
    </source>
</evidence>
<dbReference type="Gene3D" id="3.40.50.2300">
    <property type="match status" value="2"/>
</dbReference>
<comment type="similarity">
    <text evidence="2">Belongs to the bacterial solute-binding protein 2 family.</text>
</comment>
<dbReference type="EMBL" id="VRMG01000010">
    <property type="protein sequence ID" value="TXN28936.1"/>
    <property type="molecule type" value="Genomic_DNA"/>
</dbReference>
<dbReference type="GO" id="GO:0030313">
    <property type="term" value="C:cell envelope"/>
    <property type="evidence" value="ECO:0007669"/>
    <property type="project" value="UniProtKB-SubCell"/>
</dbReference>
<dbReference type="Proteomes" id="UP000321379">
    <property type="component" value="Unassembled WGS sequence"/>
</dbReference>
<dbReference type="InterPro" id="IPR025997">
    <property type="entry name" value="SBP_2_dom"/>
</dbReference>
<name>A0A5C8UL01_9MICO</name>
<dbReference type="Pfam" id="PF13407">
    <property type="entry name" value="Peripla_BP_4"/>
    <property type="match status" value="1"/>
</dbReference>
<comment type="subcellular location">
    <subcellularLocation>
        <location evidence="1">Cell envelope</location>
    </subcellularLocation>
</comment>
<dbReference type="SUPFAM" id="SSF53822">
    <property type="entry name" value="Periplasmic binding protein-like I"/>
    <property type="match status" value="1"/>
</dbReference>
<accession>A0A5C8UL01</accession>
<sequence length="392" mass="41352">MRYPHNQESMTTKEQHMRFTRRDTHALALIRRLAAVSATAILTAVIISGCSAATPDSPKSTPENASLNGQRLGISVCCAVPQIDTIANGITDNVKKNRTGLTATVVNGQSSTQKAKTDVQTFLAQDFDAIWTTLISGQGYDSLAREAADRGIPWVNFSGSAVTGATLNIVIPEEQLGYVLGTATAKWMADHDLKGASIGATIDSTGANVARTEGFIAGVKATLPKVTVFKVGNAASTSTAGQSIGANLLQAHPDIKIFFGWTADDAVGLLSAAKQAGYSNPDDFLVVSPEANDQIFKLIGSKSLLGLGASLGYPFGVIAGENLLEKALHGKTIPTTAIMRPTVVTAKNVELVQKQEANPSDYPDRIENQLAFVDQVLKFGDAPTEQIEAAKP</sequence>
<dbReference type="InterPro" id="IPR028082">
    <property type="entry name" value="Peripla_BP_I"/>
</dbReference>
<gene>
    <name evidence="5" type="ORF">FVP33_15550</name>
</gene>
<feature type="domain" description="Periplasmic binding protein" evidence="4">
    <location>
        <begin position="85"/>
        <end position="304"/>
    </location>
</feature>
<comment type="caution">
    <text evidence="5">The sequence shown here is derived from an EMBL/GenBank/DDBJ whole genome shotgun (WGS) entry which is preliminary data.</text>
</comment>
<proteinExistence type="inferred from homology"/>
<dbReference type="AlphaFoldDB" id="A0A5C8UL01"/>
<evidence type="ECO:0000256" key="3">
    <source>
        <dbReference type="ARBA" id="ARBA00022729"/>
    </source>
</evidence>
<reference evidence="5 6" key="1">
    <citation type="submission" date="2019-08" db="EMBL/GenBank/DDBJ databases">
        <title>Bacterial whole genome sequence for Glaciihabitans sp. CHu50b-6-2.</title>
        <authorList>
            <person name="Jin L."/>
        </authorList>
    </citation>
    <scope>NUCLEOTIDE SEQUENCE [LARGE SCALE GENOMIC DNA]</scope>
    <source>
        <strain evidence="5 6">CHu50b-6-2</strain>
    </source>
</reference>
<evidence type="ECO:0000256" key="2">
    <source>
        <dbReference type="ARBA" id="ARBA00007639"/>
    </source>
</evidence>
<keyword evidence="3" id="KW-0732">Signal</keyword>